<feature type="domain" description="DUF1722" evidence="1">
    <location>
        <begin position="18"/>
        <end position="129"/>
    </location>
</feature>
<evidence type="ECO:0000313" key="2">
    <source>
        <dbReference type="EMBL" id="MFO3666130.1"/>
    </source>
</evidence>
<dbReference type="RefSeq" id="WP_410031770.1">
    <property type="nucleotide sequence ID" value="NZ_JBGMEI010000013.1"/>
</dbReference>
<name>A0ABW9MAD2_9FIRM</name>
<organism evidence="2 3">
    <name type="scientific">Anaerococcus martiniensis</name>
    <dbReference type="NCBI Taxonomy" id="3115615"/>
    <lineage>
        <taxon>Bacteria</taxon>
        <taxon>Bacillati</taxon>
        <taxon>Bacillota</taxon>
        <taxon>Tissierellia</taxon>
        <taxon>Tissierellales</taxon>
        <taxon>Peptoniphilaceae</taxon>
        <taxon>Anaerococcus</taxon>
    </lineage>
</organism>
<accession>A0ABW9MAD2</accession>
<evidence type="ECO:0000313" key="3">
    <source>
        <dbReference type="Proteomes" id="UP001637996"/>
    </source>
</evidence>
<proteinExistence type="predicted"/>
<reference evidence="2 3" key="1">
    <citation type="journal article" date="2025" name="Anaerobe">
        <title>Description of Anaerococcus kampingiae sp. nov., Anaerococcus groningensis sp. nov., Anaerococcus martiniensis sp. nov., and Anaerococcus cruorum sp. nov., isolated from human clinical specimens.</title>
        <authorList>
            <person name="Boiten K.E."/>
            <person name="Meijer J."/>
            <person name="van Wezel E.M."/>
            <person name="Veloo A.C.M."/>
        </authorList>
    </citation>
    <scope>NUCLEOTIDE SEQUENCE [LARGE SCALE GENOMIC DNA]</scope>
    <source>
        <strain evidence="2 3">ENR0831</strain>
    </source>
</reference>
<gene>
    <name evidence="2" type="ORF">ACCQ41_07740</name>
</gene>
<comment type="caution">
    <text evidence="2">The sequence shown here is derived from an EMBL/GenBank/DDBJ whole genome shotgun (WGS) entry which is preliminary data.</text>
</comment>
<dbReference type="Pfam" id="PF08349">
    <property type="entry name" value="DUF1722"/>
    <property type="match status" value="1"/>
</dbReference>
<evidence type="ECO:0000259" key="1">
    <source>
        <dbReference type="Pfam" id="PF08349"/>
    </source>
</evidence>
<keyword evidence="3" id="KW-1185">Reference proteome</keyword>
<dbReference type="EMBL" id="JBGMEI010000013">
    <property type="protein sequence ID" value="MFO3666130.1"/>
    <property type="molecule type" value="Genomic_DNA"/>
</dbReference>
<dbReference type="InterPro" id="IPR013560">
    <property type="entry name" value="DUF1722"/>
</dbReference>
<protein>
    <submittedName>
        <fullName evidence="2">YbgA family protein</fullName>
    </submittedName>
</protein>
<sequence length="129" mass="15568">MTDKNQRNAFEKHWAKNKYLVLSKSHKIYLDIREYLKNDQVSLAELKRLIKNANDLEESPKDIVNAYQHIWGYFKDDASLDEKEEFLYLIDQYQKDIIVKEEVLDYLKVLLEKYPCDYLQKSTIFNQEP</sequence>
<dbReference type="Proteomes" id="UP001637996">
    <property type="component" value="Unassembled WGS sequence"/>
</dbReference>